<dbReference type="EMBL" id="QUMU01000007">
    <property type="protein sequence ID" value="REG29421.1"/>
    <property type="molecule type" value="Genomic_DNA"/>
</dbReference>
<comment type="caution">
    <text evidence="2">The sequence shown here is derived from an EMBL/GenBank/DDBJ whole genome shotgun (WGS) entry which is preliminary data.</text>
</comment>
<organism evidence="2 3">
    <name type="scientific">Archangium gephyra</name>
    <dbReference type="NCBI Taxonomy" id="48"/>
    <lineage>
        <taxon>Bacteria</taxon>
        <taxon>Pseudomonadati</taxon>
        <taxon>Myxococcota</taxon>
        <taxon>Myxococcia</taxon>
        <taxon>Myxococcales</taxon>
        <taxon>Cystobacterineae</taxon>
        <taxon>Archangiaceae</taxon>
        <taxon>Archangium</taxon>
    </lineage>
</organism>
<dbReference type="Proteomes" id="UP000256345">
    <property type="component" value="Unassembled WGS sequence"/>
</dbReference>
<protein>
    <submittedName>
        <fullName evidence="2">Uncharacterized protein</fullName>
    </submittedName>
</protein>
<keyword evidence="1" id="KW-1133">Transmembrane helix</keyword>
<keyword evidence="1" id="KW-0472">Membrane</keyword>
<evidence type="ECO:0000313" key="3">
    <source>
        <dbReference type="Proteomes" id="UP000256345"/>
    </source>
</evidence>
<evidence type="ECO:0000313" key="2">
    <source>
        <dbReference type="EMBL" id="REG29421.1"/>
    </source>
</evidence>
<gene>
    <name evidence="2" type="ORF">ATI61_107117</name>
</gene>
<evidence type="ECO:0000256" key="1">
    <source>
        <dbReference type="SAM" id="Phobius"/>
    </source>
</evidence>
<keyword evidence="1" id="KW-0812">Transmembrane</keyword>
<accession>A0ABX9JY07</accession>
<dbReference type="RefSeq" id="WP_147332972.1">
    <property type="nucleotide sequence ID" value="NZ_CP011509.1"/>
</dbReference>
<sequence>MRERSSEVPARRPAAWPILAVVGGALLASLLALSWRVFRPLRLSDGRWVMTRVRVTTGPEGHSSRSFLYGVDGVLRCDWDWDADGVYDCREDYCPWKSTERWAACVSYRHQGEWIPAPQAVLDCESFSKASPAHDGKQQGGGM</sequence>
<proteinExistence type="predicted"/>
<keyword evidence="3" id="KW-1185">Reference proteome</keyword>
<feature type="transmembrane region" description="Helical" evidence="1">
    <location>
        <begin position="14"/>
        <end position="38"/>
    </location>
</feature>
<name>A0ABX9JY07_9BACT</name>
<reference evidence="2 3" key="1">
    <citation type="submission" date="2018-08" db="EMBL/GenBank/DDBJ databases">
        <title>Genomic Encyclopedia of Archaeal and Bacterial Type Strains, Phase II (KMG-II): from individual species to whole genera.</title>
        <authorList>
            <person name="Goeker M."/>
        </authorList>
    </citation>
    <scope>NUCLEOTIDE SEQUENCE [LARGE SCALE GENOMIC DNA]</scope>
    <source>
        <strain evidence="2 3">DSM 2261</strain>
    </source>
</reference>